<protein>
    <submittedName>
        <fullName evidence="1">Uncharacterized protein</fullName>
    </submittedName>
</protein>
<reference evidence="2" key="1">
    <citation type="submission" date="2014-03" db="EMBL/GenBank/DDBJ databases">
        <authorList>
            <person name="Aksoy S."/>
            <person name="Warren W."/>
            <person name="Wilson R.K."/>
        </authorList>
    </citation>
    <scope>NUCLEOTIDE SEQUENCE [LARGE SCALE GENOMIC DNA]</scope>
    <source>
        <strain evidence="2">IAEA</strain>
    </source>
</reference>
<proteinExistence type="predicted"/>
<reference evidence="1" key="2">
    <citation type="submission" date="2020-05" db="UniProtKB">
        <authorList>
            <consortium name="EnsemblMetazoa"/>
        </authorList>
    </citation>
    <scope>IDENTIFICATION</scope>
    <source>
        <strain evidence="1">IAEA</strain>
    </source>
</reference>
<organism evidence="1 2">
    <name type="scientific">Glossina pallidipes</name>
    <name type="common">Tsetse fly</name>
    <dbReference type="NCBI Taxonomy" id="7398"/>
    <lineage>
        <taxon>Eukaryota</taxon>
        <taxon>Metazoa</taxon>
        <taxon>Ecdysozoa</taxon>
        <taxon>Arthropoda</taxon>
        <taxon>Hexapoda</taxon>
        <taxon>Insecta</taxon>
        <taxon>Pterygota</taxon>
        <taxon>Neoptera</taxon>
        <taxon>Endopterygota</taxon>
        <taxon>Diptera</taxon>
        <taxon>Brachycera</taxon>
        <taxon>Muscomorpha</taxon>
        <taxon>Hippoboscoidea</taxon>
        <taxon>Glossinidae</taxon>
        <taxon>Glossina</taxon>
    </lineage>
</organism>
<keyword evidence="2" id="KW-1185">Reference proteome</keyword>
<evidence type="ECO:0000313" key="1">
    <source>
        <dbReference type="EnsemblMetazoa" id="GPAI004171-PA"/>
    </source>
</evidence>
<dbReference type="AlphaFoldDB" id="A0A1A9Z535"/>
<evidence type="ECO:0000313" key="2">
    <source>
        <dbReference type="Proteomes" id="UP000092445"/>
    </source>
</evidence>
<name>A0A1A9Z535_GLOPL</name>
<sequence length="114" mass="13204">MDMVATTQTAHEYQTVHCRVISLSMPHMLSLSNLLDFEVEKSAAKTARIVRTSDMSSSYSKSKSNEFYIQNSHFSFKFKFLFPNCLMHSYIIDRSLSMLEKVSPYSRIIYSVNK</sequence>
<accession>A0A1A9Z535</accession>
<dbReference type="Proteomes" id="UP000092445">
    <property type="component" value="Unassembled WGS sequence"/>
</dbReference>
<dbReference type="VEuPathDB" id="VectorBase:GPAI004171"/>
<dbReference type="EnsemblMetazoa" id="GPAI004171-RA">
    <property type="protein sequence ID" value="GPAI004171-PA"/>
    <property type="gene ID" value="GPAI004171"/>
</dbReference>